<evidence type="ECO:0000313" key="1">
    <source>
        <dbReference type="EMBL" id="CAG7837960.1"/>
    </source>
</evidence>
<dbReference type="AlphaFoldDB" id="A0A8J2PUL9"/>
<protein>
    <submittedName>
        <fullName evidence="1">Uncharacterized protein</fullName>
    </submittedName>
</protein>
<proteinExistence type="predicted"/>
<feature type="non-terminal residue" evidence="1">
    <location>
        <position position="1"/>
    </location>
</feature>
<evidence type="ECO:0000313" key="2">
    <source>
        <dbReference type="Proteomes" id="UP000708208"/>
    </source>
</evidence>
<accession>A0A8J2PUL9</accession>
<organism evidence="1 2">
    <name type="scientific">Allacma fusca</name>
    <dbReference type="NCBI Taxonomy" id="39272"/>
    <lineage>
        <taxon>Eukaryota</taxon>
        <taxon>Metazoa</taxon>
        <taxon>Ecdysozoa</taxon>
        <taxon>Arthropoda</taxon>
        <taxon>Hexapoda</taxon>
        <taxon>Collembola</taxon>
        <taxon>Symphypleona</taxon>
        <taxon>Sminthuridae</taxon>
        <taxon>Allacma</taxon>
    </lineage>
</organism>
<comment type="caution">
    <text evidence="1">The sequence shown here is derived from an EMBL/GenBank/DDBJ whole genome shotgun (WGS) entry which is preliminary data.</text>
</comment>
<name>A0A8J2PUL9_9HEXA</name>
<dbReference type="EMBL" id="CAJVCH010571609">
    <property type="protein sequence ID" value="CAG7837960.1"/>
    <property type="molecule type" value="Genomic_DNA"/>
</dbReference>
<gene>
    <name evidence="1" type="ORF">AFUS01_LOCUS46989</name>
</gene>
<sequence>FYFGEDYLRGRLKEEISGTHCVEEWIGTEADAHFGSDAGNSGFHLR</sequence>
<keyword evidence="2" id="KW-1185">Reference proteome</keyword>
<reference evidence="1" key="1">
    <citation type="submission" date="2021-06" db="EMBL/GenBank/DDBJ databases">
        <authorList>
            <person name="Hodson N. C."/>
            <person name="Mongue J. A."/>
            <person name="Jaron S. K."/>
        </authorList>
    </citation>
    <scope>NUCLEOTIDE SEQUENCE</scope>
</reference>
<dbReference type="Proteomes" id="UP000708208">
    <property type="component" value="Unassembled WGS sequence"/>
</dbReference>